<name>A2XIH3_ORYSI</name>
<dbReference type="PANTHER" id="PTHR47851:SF1">
    <property type="entry name" value="OS06G0588700 PROTEIN"/>
    <property type="match status" value="1"/>
</dbReference>
<evidence type="ECO:0000256" key="1">
    <source>
        <dbReference type="SAM" id="MobiDB-lite"/>
    </source>
</evidence>
<dbReference type="Proteomes" id="UP000007015">
    <property type="component" value="Chromosome 3"/>
</dbReference>
<dbReference type="PANTHER" id="PTHR47851">
    <property type="entry name" value="OS06G0588700 PROTEIN-RELATED"/>
    <property type="match status" value="1"/>
</dbReference>
<dbReference type="EMBL" id="CM000128">
    <property type="protein sequence ID" value="EAY90633.1"/>
    <property type="molecule type" value="Genomic_DNA"/>
</dbReference>
<organism evidence="2 3">
    <name type="scientific">Oryza sativa subsp. indica</name>
    <name type="common">Rice</name>
    <dbReference type="NCBI Taxonomy" id="39946"/>
    <lineage>
        <taxon>Eukaryota</taxon>
        <taxon>Viridiplantae</taxon>
        <taxon>Streptophyta</taxon>
        <taxon>Embryophyta</taxon>
        <taxon>Tracheophyta</taxon>
        <taxon>Spermatophyta</taxon>
        <taxon>Magnoliopsida</taxon>
        <taxon>Liliopsida</taxon>
        <taxon>Poales</taxon>
        <taxon>Poaceae</taxon>
        <taxon>BOP clade</taxon>
        <taxon>Oryzoideae</taxon>
        <taxon>Oryzeae</taxon>
        <taxon>Oryzinae</taxon>
        <taxon>Oryza</taxon>
        <taxon>Oryza sativa</taxon>
    </lineage>
</organism>
<keyword evidence="3" id="KW-1185">Reference proteome</keyword>
<evidence type="ECO:0000313" key="2">
    <source>
        <dbReference type="EMBL" id="EAY90633.1"/>
    </source>
</evidence>
<reference evidence="2 3" key="1">
    <citation type="journal article" date="2005" name="PLoS Biol.">
        <title>The genomes of Oryza sativa: a history of duplications.</title>
        <authorList>
            <person name="Yu J."/>
            <person name="Wang J."/>
            <person name="Lin W."/>
            <person name="Li S."/>
            <person name="Li H."/>
            <person name="Zhou J."/>
            <person name="Ni P."/>
            <person name="Dong W."/>
            <person name="Hu S."/>
            <person name="Zeng C."/>
            <person name="Zhang J."/>
            <person name="Zhang Y."/>
            <person name="Li R."/>
            <person name="Xu Z."/>
            <person name="Li S."/>
            <person name="Li X."/>
            <person name="Zheng H."/>
            <person name="Cong L."/>
            <person name="Lin L."/>
            <person name="Yin J."/>
            <person name="Geng J."/>
            <person name="Li G."/>
            <person name="Shi J."/>
            <person name="Liu J."/>
            <person name="Lv H."/>
            <person name="Li J."/>
            <person name="Wang J."/>
            <person name="Deng Y."/>
            <person name="Ran L."/>
            <person name="Shi X."/>
            <person name="Wang X."/>
            <person name="Wu Q."/>
            <person name="Li C."/>
            <person name="Ren X."/>
            <person name="Wang J."/>
            <person name="Wang X."/>
            <person name="Li D."/>
            <person name="Liu D."/>
            <person name="Zhang X."/>
            <person name="Ji Z."/>
            <person name="Zhao W."/>
            <person name="Sun Y."/>
            <person name="Zhang Z."/>
            <person name="Bao J."/>
            <person name="Han Y."/>
            <person name="Dong L."/>
            <person name="Ji J."/>
            <person name="Chen P."/>
            <person name="Wu S."/>
            <person name="Liu J."/>
            <person name="Xiao Y."/>
            <person name="Bu D."/>
            <person name="Tan J."/>
            <person name="Yang L."/>
            <person name="Ye C."/>
            <person name="Zhang J."/>
            <person name="Xu J."/>
            <person name="Zhou Y."/>
            <person name="Yu Y."/>
            <person name="Zhang B."/>
            <person name="Zhuang S."/>
            <person name="Wei H."/>
            <person name="Liu B."/>
            <person name="Lei M."/>
            <person name="Yu H."/>
            <person name="Li Y."/>
            <person name="Xu H."/>
            <person name="Wei S."/>
            <person name="He X."/>
            <person name="Fang L."/>
            <person name="Zhang Z."/>
            <person name="Zhang Y."/>
            <person name="Huang X."/>
            <person name="Su Z."/>
            <person name="Tong W."/>
            <person name="Li J."/>
            <person name="Tong Z."/>
            <person name="Li S."/>
            <person name="Ye J."/>
            <person name="Wang L."/>
            <person name="Fang L."/>
            <person name="Lei T."/>
            <person name="Chen C."/>
            <person name="Chen H."/>
            <person name="Xu Z."/>
            <person name="Li H."/>
            <person name="Huang H."/>
            <person name="Zhang F."/>
            <person name="Xu H."/>
            <person name="Li N."/>
            <person name="Zhao C."/>
            <person name="Li S."/>
            <person name="Dong L."/>
            <person name="Huang Y."/>
            <person name="Li L."/>
            <person name="Xi Y."/>
            <person name="Qi Q."/>
            <person name="Li W."/>
            <person name="Zhang B."/>
            <person name="Hu W."/>
            <person name="Zhang Y."/>
            <person name="Tian X."/>
            <person name="Jiao Y."/>
            <person name="Liang X."/>
            <person name="Jin J."/>
            <person name="Gao L."/>
            <person name="Zheng W."/>
            <person name="Hao B."/>
            <person name="Liu S."/>
            <person name="Wang W."/>
            <person name="Yuan L."/>
            <person name="Cao M."/>
            <person name="McDermott J."/>
            <person name="Samudrala R."/>
            <person name="Wang J."/>
            <person name="Wong G.K."/>
            <person name="Yang H."/>
        </authorList>
    </citation>
    <scope>NUCLEOTIDE SEQUENCE [LARGE SCALE GENOMIC DNA]</scope>
    <source>
        <strain evidence="3">cv. 93-11</strain>
    </source>
</reference>
<dbReference type="Gramene" id="BGIOSGA010445-TA">
    <property type="protein sequence ID" value="BGIOSGA010445-PA"/>
    <property type="gene ID" value="BGIOSGA010445"/>
</dbReference>
<dbReference type="AlphaFoldDB" id="A2XIH3"/>
<dbReference type="OMA" id="ANNVEWT"/>
<sequence>MAATVVEENQGANNVEWTDENTRIVCELLTEQVRIGNRSNTHLNKDLPGCAKFKLRGIQNEHLLQQIFEDLRNTGDDHCNSTSGNLPQSSTQPSSTINVDTKAVNEGDDDDSNDEDFSPPPKRGKAAAGKEAKKPKTSGGHWFYEQMSRFVDNQEKSAASVESLVKREDTSGCAIKMSWL</sequence>
<accession>A2XIH3</accession>
<proteinExistence type="predicted"/>
<dbReference type="HOGENOM" id="CLU_128459_0_0_1"/>
<feature type="compositionally biased region" description="Polar residues" evidence="1">
    <location>
        <begin position="80"/>
        <end position="99"/>
    </location>
</feature>
<gene>
    <name evidence="2" type="ORF">OsI_12234</name>
</gene>
<feature type="region of interest" description="Disordered" evidence="1">
    <location>
        <begin position="75"/>
        <end position="141"/>
    </location>
</feature>
<evidence type="ECO:0000313" key="3">
    <source>
        <dbReference type="Proteomes" id="UP000007015"/>
    </source>
</evidence>
<protein>
    <submittedName>
        <fullName evidence="2">Uncharacterized protein</fullName>
    </submittedName>
</protein>
<feature type="compositionally biased region" description="Acidic residues" evidence="1">
    <location>
        <begin position="106"/>
        <end position="117"/>
    </location>
</feature>